<dbReference type="EMBL" id="CAJJDP010000004">
    <property type="protein sequence ID" value="CAD8134449.1"/>
    <property type="molecule type" value="Genomic_DNA"/>
</dbReference>
<protein>
    <submittedName>
        <fullName evidence="1">Uncharacterized protein</fullName>
    </submittedName>
</protein>
<evidence type="ECO:0000313" key="2">
    <source>
        <dbReference type="Proteomes" id="UP000683925"/>
    </source>
</evidence>
<accession>A0A8S1S5X7</accession>
<evidence type="ECO:0000313" key="1">
    <source>
        <dbReference type="EMBL" id="CAD8134449.1"/>
    </source>
</evidence>
<comment type="caution">
    <text evidence="1">The sequence shown here is derived from an EMBL/GenBank/DDBJ whole genome shotgun (WGS) entry which is preliminary data.</text>
</comment>
<dbReference type="AlphaFoldDB" id="A0A8S1S5X7"/>
<name>A0A8S1S5X7_PAROT</name>
<dbReference type="Proteomes" id="UP000683925">
    <property type="component" value="Unassembled WGS sequence"/>
</dbReference>
<sequence length="94" mass="11347">MLVIYIFKQRTHSYFFQQILSDRQFNQFTFIIQLFNKVPEQISAILSMFFFSQGLLKNNESQRGNCNQGFWIIYHCLSINTAYFNLRNMPAIYR</sequence>
<organism evidence="1 2">
    <name type="scientific">Paramecium octaurelia</name>
    <dbReference type="NCBI Taxonomy" id="43137"/>
    <lineage>
        <taxon>Eukaryota</taxon>
        <taxon>Sar</taxon>
        <taxon>Alveolata</taxon>
        <taxon>Ciliophora</taxon>
        <taxon>Intramacronucleata</taxon>
        <taxon>Oligohymenophorea</taxon>
        <taxon>Peniculida</taxon>
        <taxon>Parameciidae</taxon>
        <taxon>Paramecium</taxon>
    </lineage>
</organism>
<gene>
    <name evidence="1" type="ORF">POCTA_138.1.T0050436</name>
</gene>
<keyword evidence="2" id="KW-1185">Reference proteome</keyword>
<proteinExistence type="predicted"/>
<reference evidence="1" key="1">
    <citation type="submission" date="2021-01" db="EMBL/GenBank/DDBJ databases">
        <authorList>
            <consortium name="Genoscope - CEA"/>
            <person name="William W."/>
        </authorList>
    </citation>
    <scope>NUCLEOTIDE SEQUENCE</scope>
</reference>